<keyword evidence="2" id="KW-0882">Thioester bond</keyword>
<dbReference type="OrthoDB" id="6359008at2759"/>
<dbReference type="InterPro" id="IPR008930">
    <property type="entry name" value="Terpenoid_cyclase/PrenylTrfase"/>
</dbReference>
<dbReference type="Gene3D" id="2.60.40.1940">
    <property type="match status" value="1"/>
</dbReference>
<feature type="signal peptide" evidence="3">
    <location>
        <begin position="1"/>
        <end position="25"/>
    </location>
</feature>
<evidence type="ECO:0000259" key="4">
    <source>
        <dbReference type="SMART" id="SM01361"/>
    </source>
</evidence>
<name>A0A8W7J9M1_ANOAL</name>
<dbReference type="Pfam" id="PF17791">
    <property type="entry name" value="MG3"/>
    <property type="match status" value="1"/>
</dbReference>
<dbReference type="InterPro" id="IPR050473">
    <property type="entry name" value="A2M/Complement_sys"/>
</dbReference>
<protein>
    <recommendedName>
        <fullName evidence="4">Alpha-macroglobulin receptor-binding domain-containing protein</fullName>
    </recommendedName>
</protein>
<evidence type="ECO:0000256" key="2">
    <source>
        <dbReference type="ARBA" id="ARBA00022966"/>
    </source>
</evidence>
<keyword evidence="1 3" id="KW-0732">Signal</keyword>
<dbReference type="PANTHER" id="PTHR11412">
    <property type="entry name" value="MACROGLOBULIN / COMPLEMENT"/>
    <property type="match status" value="1"/>
</dbReference>
<dbReference type="InterPro" id="IPR013783">
    <property type="entry name" value="Ig-like_fold"/>
</dbReference>
<dbReference type="GO" id="GO:0004866">
    <property type="term" value="F:endopeptidase inhibitor activity"/>
    <property type="evidence" value="ECO:0007669"/>
    <property type="project" value="InterPro"/>
</dbReference>
<evidence type="ECO:0000313" key="5">
    <source>
        <dbReference type="EnsemblMetazoa" id="AALB000907-PA"/>
    </source>
</evidence>
<dbReference type="InterPro" id="IPR041555">
    <property type="entry name" value="MG3"/>
</dbReference>
<evidence type="ECO:0000313" key="6">
    <source>
        <dbReference type="Proteomes" id="UP000069272"/>
    </source>
</evidence>
<dbReference type="InterPro" id="IPR001599">
    <property type="entry name" value="Macroglobln_a2"/>
</dbReference>
<dbReference type="Pfam" id="PF00207">
    <property type="entry name" value="A2M"/>
    <property type="match status" value="1"/>
</dbReference>
<dbReference type="RefSeq" id="XP_035774959.1">
    <property type="nucleotide sequence ID" value="XM_035919066.1"/>
</dbReference>
<dbReference type="InterPro" id="IPR011626">
    <property type="entry name" value="Alpha-macroglobulin_TED"/>
</dbReference>
<dbReference type="KEGG" id="aali:118457461"/>
<feature type="chain" id="PRO_5036464204" description="Alpha-macroglobulin receptor-binding domain-containing protein" evidence="3">
    <location>
        <begin position="26"/>
        <end position="1309"/>
    </location>
</feature>
<dbReference type="GO" id="GO:0005615">
    <property type="term" value="C:extracellular space"/>
    <property type="evidence" value="ECO:0007669"/>
    <property type="project" value="InterPro"/>
</dbReference>
<dbReference type="Gene3D" id="2.60.120.1540">
    <property type="match status" value="1"/>
</dbReference>
<organism evidence="5 6">
    <name type="scientific">Anopheles albimanus</name>
    <name type="common">New world malaria mosquito</name>
    <dbReference type="NCBI Taxonomy" id="7167"/>
    <lineage>
        <taxon>Eukaryota</taxon>
        <taxon>Metazoa</taxon>
        <taxon>Ecdysozoa</taxon>
        <taxon>Arthropoda</taxon>
        <taxon>Hexapoda</taxon>
        <taxon>Insecta</taxon>
        <taxon>Pterygota</taxon>
        <taxon>Neoptera</taxon>
        <taxon>Endopterygota</taxon>
        <taxon>Diptera</taxon>
        <taxon>Nematocera</taxon>
        <taxon>Culicoidea</taxon>
        <taxon>Culicidae</taxon>
        <taxon>Anophelinae</taxon>
        <taxon>Anopheles</taxon>
    </lineage>
</organism>
<feature type="domain" description="Alpha-macroglobulin receptor-binding" evidence="4">
    <location>
        <begin position="1216"/>
        <end position="1305"/>
    </location>
</feature>
<dbReference type="GeneID" id="118457461"/>
<dbReference type="SUPFAM" id="SSF49410">
    <property type="entry name" value="Alpha-macroglobulin receptor domain"/>
    <property type="match status" value="1"/>
</dbReference>
<dbReference type="SUPFAM" id="SSF48239">
    <property type="entry name" value="Terpenoid cyclases/Protein prenyltransferases"/>
    <property type="match status" value="1"/>
</dbReference>
<dbReference type="PANTHER" id="PTHR11412:SF136">
    <property type="entry name" value="CD109 ANTIGEN"/>
    <property type="match status" value="1"/>
</dbReference>
<evidence type="ECO:0000256" key="3">
    <source>
        <dbReference type="SAM" id="SignalP"/>
    </source>
</evidence>
<dbReference type="Pfam" id="PF07677">
    <property type="entry name" value="A2M_recep"/>
    <property type="match status" value="1"/>
</dbReference>
<dbReference type="Gene3D" id="2.60.40.1930">
    <property type="match status" value="1"/>
</dbReference>
<dbReference type="SMART" id="SM01361">
    <property type="entry name" value="A2M_recep"/>
    <property type="match status" value="1"/>
</dbReference>
<sequence length="1309" mass="147132">MCPYGQCNVVVRLVVVLLCITSICADESDYFAILPSTAYSNQTVEVLLVNLDFQNDCKVTIKNSGSTNEETKTTTVAKGNFNQCIIPSAWYEKSGKTLQLEFLTSNELYGEVGKIQLRYQPKVLIQMSQRVYSPGDFIKYRILLTDPQYEPMPPGVRFFYATIFLDDGLYEILSQSVKLDADEIHSGEYLLGHQLELGQWTLGVKIGDQTTKTHFQVLQYTAPIHEISITTKDIIMVTDRKVELDVSARYAFGEPMKGTLQLELFGDREPYLQKGIPINGNTQIHIPMDKLVNVPGESKNVREVIVNATIMTTNQITERFHQYHTVITIYNIPYNLSLHKLVSFENGNNVTFLVQLTNPIGKPLLETSPEVTVNAASEETGPISSFNVAIDQLGTAVVSVKLPDEAHTVIFTATYKEATATLQVEENSSYDLHARLVSNGVRKAISVTSSAAVNDVVIMQSSMNRNSISIHRTEIAKTHHHISDDKLSINSTIDRIHVFVMNSGNVVYTTVPLANTLPVVKELQFQLHPLEEDNYNLTVAANPNERVGIAVYEGVVDESHIRNEIELMFSCPVDPEDDYISVVSYDVHKVGTQSFVYHAPSAGGLVPLLFWNATRNRSNFTFNIPLHVKTWTVAAFAYSEQNGLRVAVPETIRRESPVEIHIHVPNSVTGLETVHVDVYIVNKLNHTTVLLVQLQNFANEFIFVNNSGRMDAESKTVYGTLTPYEVQRAEFVIRPKKLGTIKLTACAKLIYPSGEYSYATTVLRVDPENALISNTIARYVNVLNSQINIPDIKINIPRTAEPGSEKVSIKLSRDQQTSPSLSKNMLLDTLTESLDPYTMAMRASLVLEVIIKGRMNWPERMAIAREIIETSIEKIEDLANADGSFNIADDRTASSTCRDTLTAVHALIFAKKAIYTPAQGRVLEKSLDWLKLKQSAKGSFCETGDTDEIPSIEITAHALLVFLKLDTISWKYESVIQGATDYLISSSKKLSDPYHLALTAYALQLAQRKKIDTPNARKIESNLSDLINKLLVTKLRNPSNTKWWWSSTVTTDLEATAYALLLWTENGSLIESELIFNWLRQQPYRLGATTNPSPNSRIALRALIAYADRMIFQQHTFNWSLQVIVSGSKTPIHMPFDNEMDHNKAIQLPPKTRSVNINVKGTLTGYFSISYSYIMPKALRDQKFDIRVTKFTRDTENYEDWQVCLTFVPKGYTEKTNMVKCEISFPTGYIADDESVDLLRGHYQYVTNTMKNDDTVLVIVFETISIQPECFNVTGFRQTKTARQLPGMIKVHDLTDPDKFGFQSFDTVQ</sequence>
<dbReference type="InterPro" id="IPR009048">
    <property type="entry name" value="A-macroglobulin_rcpt-bd"/>
</dbReference>
<dbReference type="Gene3D" id="2.60.40.10">
    <property type="entry name" value="Immunoglobulins"/>
    <property type="match status" value="1"/>
</dbReference>
<dbReference type="EnsemblMetazoa" id="AALB000907-RA">
    <property type="protein sequence ID" value="AALB000907-PA"/>
    <property type="gene ID" value="AALB000907"/>
</dbReference>
<accession>A0A8W7J9M1</accession>
<dbReference type="Pfam" id="PF07678">
    <property type="entry name" value="TED_complement"/>
    <property type="match status" value="1"/>
</dbReference>
<keyword evidence="6" id="KW-1185">Reference proteome</keyword>
<dbReference type="InterPro" id="IPR036595">
    <property type="entry name" value="A-macroglobulin_rcpt-bd_sf"/>
</dbReference>
<dbReference type="Proteomes" id="UP000069272">
    <property type="component" value="Chromosome 2L"/>
</dbReference>
<proteinExistence type="predicted"/>
<dbReference type="Gene3D" id="1.50.10.20">
    <property type="match status" value="1"/>
</dbReference>
<dbReference type="Gene3D" id="2.60.40.690">
    <property type="entry name" value="Alpha-macroglobulin, receptor-binding domain"/>
    <property type="match status" value="1"/>
</dbReference>
<reference evidence="5 6" key="1">
    <citation type="journal article" date="2017" name="G3 (Bethesda)">
        <title>The Physical Genome Mapping of Anopheles albimanus Corrected Scaffold Misassemblies and Identified Interarm Rearrangements in Genus Anopheles.</title>
        <authorList>
            <person name="Artemov G.N."/>
            <person name="Peery A.N."/>
            <person name="Jiang X."/>
            <person name="Tu Z."/>
            <person name="Stegniy V.N."/>
            <person name="Sharakhova M.V."/>
            <person name="Sharakhov I.V."/>
        </authorList>
    </citation>
    <scope>NUCLEOTIDE SEQUENCE [LARGE SCALE GENOMIC DNA]</scope>
    <source>
        <strain evidence="5 6">ALBI9_A</strain>
    </source>
</reference>
<reference evidence="5" key="2">
    <citation type="submission" date="2022-08" db="UniProtKB">
        <authorList>
            <consortium name="EnsemblMetazoa"/>
        </authorList>
    </citation>
    <scope>IDENTIFICATION</scope>
    <source>
        <strain evidence="5">STECLA/ALBI9_A</strain>
    </source>
</reference>
<dbReference type="CDD" id="cd02891">
    <property type="entry name" value="A2M_like"/>
    <property type="match status" value="1"/>
</dbReference>
<evidence type="ECO:0000256" key="1">
    <source>
        <dbReference type="ARBA" id="ARBA00022729"/>
    </source>
</evidence>